<keyword evidence="2" id="KW-1185">Reference proteome</keyword>
<name>A0A8J5SL56_ZIZPA</name>
<dbReference type="Proteomes" id="UP000729402">
    <property type="component" value="Unassembled WGS sequence"/>
</dbReference>
<dbReference type="EMBL" id="JAAALK010000283">
    <property type="protein sequence ID" value="KAG8075148.1"/>
    <property type="molecule type" value="Genomic_DNA"/>
</dbReference>
<organism evidence="1 2">
    <name type="scientific">Zizania palustris</name>
    <name type="common">Northern wild rice</name>
    <dbReference type="NCBI Taxonomy" id="103762"/>
    <lineage>
        <taxon>Eukaryota</taxon>
        <taxon>Viridiplantae</taxon>
        <taxon>Streptophyta</taxon>
        <taxon>Embryophyta</taxon>
        <taxon>Tracheophyta</taxon>
        <taxon>Spermatophyta</taxon>
        <taxon>Magnoliopsida</taxon>
        <taxon>Liliopsida</taxon>
        <taxon>Poales</taxon>
        <taxon>Poaceae</taxon>
        <taxon>BOP clade</taxon>
        <taxon>Oryzoideae</taxon>
        <taxon>Oryzeae</taxon>
        <taxon>Zizaniinae</taxon>
        <taxon>Zizania</taxon>
    </lineage>
</organism>
<reference evidence="1" key="1">
    <citation type="journal article" date="2021" name="bioRxiv">
        <title>Whole Genome Assembly and Annotation of Northern Wild Rice, Zizania palustris L., Supports a Whole Genome Duplication in the Zizania Genus.</title>
        <authorList>
            <person name="Haas M."/>
            <person name="Kono T."/>
            <person name="Macchietto M."/>
            <person name="Millas R."/>
            <person name="McGilp L."/>
            <person name="Shao M."/>
            <person name="Duquette J."/>
            <person name="Hirsch C.N."/>
            <person name="Kimball J."/>
        </authorList>
    </citation>
    <scope>NUCLEOTIDE SEQUENCE</scope>
    <source>
        <tissue evidence="1">Fresh leaf tissue</tissue>
    </source>
</reference>
<sequence length="79" mass="8856">MCITLEHTDWVNLFCRATNVVELTDWIHLLNSLIEYTPFALVSYLFGELGSALFCINDGLEIGVVTVTCPFVPGQWASF</sequence>
<dbReference type="AlphaFoldDB" id="A0A8J5SL56"/>
<reference evidence="1" key="2">
    <citation type="submission" date="2021-02" db="EMBL/GenBank/DDBJ databases">
        <authorList>
            <person name="Kimball J.A."/>
            <person name="Haas M.W."/>
            <person name="Macchietto M."/>
            <person name="Kono T."/>
            <person name="Duquette J."/>
            <person name="Shao M."/>
        </authorList>
    </citation>
    <scope>NUCLEOTIDE SEQUENCE</scope>
    <source>
        <tissue evidence="1">Fresh leaf tissue</tissue>
    </source>
</reference>
<gene>
    <name evidence="1" type="ORF">GUJ93_ZPchr0006g45043</name>
</gene>
<comment type="caution">
    <text evidence="1">The sequence shown here is derived from an EMBL/GenBank/DDBJ whole genome shotgun (WGS) entry which is preliminary data.</text>
</comment>
<protein>
    <submittedName>
        <fullName evidence="1">Uncharacterized protein</fullName>
    </submittedName>
</protein>
<accession>A0A8J5SL56</accession>
<proteinExistence type="predicted"/>
<evidence type="ECO:0000313" key="2">
    <source>
        <dbReference type="Proteomes" id="UP000729402"/>
    </source>
</evidence>
<evidence type="ECO:0000313" key="1">
    <source>
        <dbReference type="EMBL" id="KAG8075148.1"/>
    </source>
</evidence>